<dbReference type="Gramene" id="ORUFI07G20330.1">
    <property type="protein sequence ID" value="ORUFI07G20330.1"/>
    <property type="gene ID" value="ORUFI07G20330"/>
</dbReference>
<name>A0A0E0QA71_ORYRU</name>
<dbReference type="HOGENOM" id="CLU_183300_0_0_1"/>
<dbReference type="Proteomes" id="UP000008022">
    <property type="component" value="Unassembled WGS sequence"/>
</dbReference>
<proteinExistence type="predicted"/>
<organism evidence="1 2">
    <name type="scientific">Oryza rufipogon</name>
    <name type="common">Brownbeard rice</name>
    <name type="synonym">Asian wild rice</name>
    <dbReference type="NCBI Taxonomy" id="4529"/>
    <lineage>
        <taxon>Eukaryota</taxon>
        <taxon>Viridiplantae</taxon>
        <taxon>Streptophyta</taxon>
        <taxon>Embryophyta</taxon>
        <taxon>Tracheophyta</taxon>
        <taxon>Spermatophyta</taxon>
        <taxon>Magnoliopsida</taxon>
        <taxon>Liliopsida</taxon>
        <taxon>Poales</taxon>
        <taxon>Poaceae</taxon>
        <taxon>BOP clade</taxon>
        <taxon>Oryzoideae</taxon>
        <taxon>Oryzeae</taxon>
        <taxon>Oryzinae</taxon>
        <taxon>Oryza</taxon>
    </lineage>
</organism>
<dbReference type="EnsemblPlants" id="ORUFI07G20330.1">
    <property type="protein sequence ID" value="ORUFI07G20330.1"/>
    <property type="gene ID" value="ORUFI07G20330"/>
</dbReference>
<reference evidence="2" key="1">
    <citation type="submission" date="2013-06" db="EMBL/GenBank/DDBJ databases">
        <authorList>
            <person name="Zhao Q."/>
        </authorList>
    </citation>
    <scope>NUCLEOTIDE SEQUENCE</scope>
    <source>
        <strain evidence="2">cv. W1943</strain>
    </source>
</reference>
<protein>
    <submittedName>
        <fullName evidence="1">Uncharacterized protein</fullName>
    </submittedName>
</protein>
<evidence type="ECO:0000313" key="2">
    <source>
        <dbReference type="Proteomes" id="UP000008022"/>
    </source>
</evidence>
<evidence type="ECO:0000313" key="1">
    <source>
        <dbReference type="EnsemblPlants" id="ORUFI07G20330.1"/>
    </source>
</evidence>
<keyword evidence="2" id="KW-1185">Reference proteome</keyword>
<dbReference type="AlphaFoldDB" id="A0A0E0QA71"/>
<reference evidence="1" key="2">
    <citation type="submission" date="2015-06" db="UniProtKB">
        <authorList>
            <consortium name="EnsemblPlants"/>
        </authorList>
    </citation>
    <scope>IDENTIFICATION</scope>
</reference>
<accession>A0A0E0QA71</accession>
<sequence length="82" mass="8889">MMGHHEGFVAMFFLSVHGRKLSDQCDAAVRIVNTNGTSMMDELRKTLDRRGPGVQRCDAVVGSISTSKMSDAKAHSPVNPAE</sequence>
<dbReference type="OMA" id="HHEGFVA"/>